<dbReference type="Gramene" id="MELO3C033694.2.1">
    <property type="protein sequence ID" value="MELO3C033694.2.1"/>
    <property type="gene ID" value="MELO3C033694.2"/>
</dbReference>
<dbReference type="AlphaFoldDB" id="A0A9I9EH03"/>
<name>A0A9I9EH03_CUCME</name>
<evidence type="ECO:0000313" key="1">
    <source>
        <dbReference type="EnsemblPlants" id="MELO3C033694.2.1"/>
    </source>
</evidence>
<dbReference type="EnsemblPlants" id="MELO3C033694.2.1">
    <property type="protein sequence ID" value="MELO3C033694.2.1"/>
    <property type="gene ID" value="MELO3C033694.2"/>
</dbReference>
<accession>A0A9I9EH03</accession>
<reference evidence="1" key="1">
    <citation type="submission" date="2023-03" db="UniProtKB">
        <authorList>
            <consortium name="EnsemblPlants"/>
        </authorList>
    </citation>
    <scope>IDENTIFICATION</scope>
</reference>
<protein>
    <submittedName>
        <fullName evidence="1">Uncharacterized protein</fullName>
    </submittedName>
</protein>
<proteinExistence type="predicted"/>
<sequence length="39" mass="4093">MELVAPSILLRSRLLHQGVLSSPLKKPLSSSSHVPSVGA</sequence>
<organism evidence="1">
    <name type="scientific">Cucumis melo</name>
    <name type="common">Muskmelon</name>
    <dbReference type="NCBI Taxonomy" id="3656"/>
    <lineage>
        <taxon>Eukaryota</taxon>
        <taxon>Viridiplantae</taxon>
        <taxon>Streptophyta</taxon>
        <taxon>Embryophyta</taxon>
        <taxon>Tracheophyta</taxon>
        <taxon>Spermatophyta</taxon>
        <taxon>Magnoliopsida</taxon>
        <taxon>eudicotyledons</taxon>
        <taxon>Gunneridae</taxon>
        <taxon>Pentapetalae</taxon>
        <taxon>rosids</taxon>
        <taxon>fabids</taxon>
        <taxon>Cucurbitales</taxon>
        <taxon>Cucurbitaceae</taxon>
        <taxon>Benincaseae</taxon>
        <taxon>Cucumis</taxon>
    </lineage>
</organism>